<keyword evidence="14" id="KW-0539">Nucleus</keyword>
<comment type="similarity">
    <text evidence="4">Belongs to the CCC1 family.</text>
</comment>
<evidence type="ECO:0000256" key="1">
    <source>
        <dbReference type="ARBA" id="ARBA00004123"/>
    </source>
</evidence>
<evidence type="ECO:0000256" key="11">
    <source>
        <dbReference type="ARBA" id="ARBA00022989"/>
    </source>
</evidence>
<dbReference type="PROSITE" id="PS52002">
    <property type="entry name" value="SM"/>
    <property type="match status" value="1"/>
</dbReference>
<dbReference type="PANTHER" id="PTHR12777">
    <property type="entry name" value="SMALL NUCLEAR RIBONUCLEOPROTEIN SM D2"/>
    <property type="match status" value="1"/>
</dbReference>
<reference evidence="20 21" key="1">
    <citation type="journal article" date="2020" name="Mol. Plant">
        <title>The Chromosome-Based Rubber Tree Genome Provides New Insights into Spurge Genome Evolution and Rubber Biosynthesis.</title>
        <authorList>
            <person name="Liu J."/>
            <person name="Shi C."/>
            <person name="Shi C.C."/>
            <person name="Li W."/>
            <person name="Zhang Q.J."/>
            <person name="Zhang Y."/>
            <person name="Li K."/>
            <person name="Lu H.F."/>
            <person name="Shi C."/>
            <person name="Zhu S.T."/>
            <person name="Xiao Z.Y."/>
            <person name="Nan H."/>
            <person name="Yue Y."/>
            <person name="Zhu X.G."/>
            <person name="Wu Y."/>
            <person name="Hong X.N."/>
            <person name="Fan G.Y."/>
            <person name="Tong Y."/>
            <person name="Zhang D."/>
            <person name="Mao C.L."/>
            <person name="Liu Y.L."/>
            <person name="Hao S.J."/>
            <person name="Liu W.Q."/>
            <person name="Lv M.Q."/>
            <person name="Zhang H.B."/>
            <person name="Liu Y."/>
            <person name="Hu-Tang G.R."/>
            <person name="Wang J.P."/>
            <person name="Wang J.H."/>
            <person name="Sun Y.H."/>
            <person name="Ni S.B."/>
            <person name="Chen W.B."/>
            <person name="Zhang X.C."/>
            <person name="Jiao Y.N."/>
            <person name="Eichler E.E."/>
            <person name="Li G.H."/>
            <person name="Liu X."/>
            <person name="Gao L.Z."/>
        </authorList>
    </citation>
    <scope>NUCLEOTIDE SEQUENCE [LARGE SCALE GENOMIC DNA]</scope>
    <source>
        <strain evidence="21">cv. GT1</strain>
        <tissue evidence="20">Leaf</tissue>
    </source>
</reference>
<comment type="catalytic activity">
    <reaction evidence="17">
        <text>Fe(2+)(in) = Fe(2+)(out)</text>
        <dbReference type="Rhea" id="RHEA:28486"/>
        <dbReference type="ChEBI" id="CHEBI:29033"/>
    </reaction>
    <physiologicalReaction direction="left-to-right" evidence="17">
        <dbReference type="Rhea" id="RHEA:28487"/>
    </physiologicalReaction>
</comment>
<evidence type="ECO:0000256" key="6">
    <source>
        <dbReference type="ARBA" id="ARBA00022490"/>
    </source>
</evidence>
<evidence type="ECO:0000256" key="18">
    <source>
        <dbReference type="SAM" id="Phobius"/>
    </source>
</evidence>
<feature type="transmembrane region" description="Helical" evidence="18">
    <location>
        <begin position="355"/>
        <end position="374"/>
    </location>
</feature>
<keyword evidence="7" id="KW-0813">Transport</keyword>
<evidence type="ECO:0000313" key="21">
    <source>
        <dbReference type="Proteomes" id="UP000467840"/>
    </source>
</evidence>
<dbReference type="GO" id="GO:0030026">
    <property type="term" value="P:intracellular manganese ion homeostasis"/>
    <property type="evidence" value="ECO:0007669"/>
    <property type="project" value="InterPro"/>
</dbReference>
<evidence type="ECO:0000256" key="13">
    <source>
        <dbReference type="ARBA" id="ARBA00023187"/>
    </source>
</evidence>
<keyword evidence="12 18" id="KW-0472">Membrane</keyword>
<keyword evidence="10 18" id="KW-0812">Transmembrane</keyword>
<evidence type="ECO:0000259" key="19">
    <source>
        <dbReference type="PROSITE" id="PS52002"/>
    </source>
</evidence>
<keyword evidence="8" id="KW-0926">Vacuole</keyword>
<evidence type="ECO:0000313" key="20">
    <source>
        <dbReference type="EMBL" id="KAF2316688.1"/>
    </source>
</evidence>
<name>A0A6A6MWA6_HEVBR</name>
<dbReference type="GO" id="GO:0005384">
    <property type="term" value="F:manganese ion transmembrane transporter activity"/>
    <property type="evidence" value="ECO:0007669"/>
    <property type="project" value="InterPro"/>
</dbReference>
<keyword evidence="9" id="KW-0507">mRNA processing</keyword>
<evidence type="ECO:0000256" key="12">
    <source>
        <dbReference type="ARBA" id="ARBA00023136"/>
    </source>
</evidence>
<evidence type="ECO:0000256" key="7">
    <source>
        <dbReference type="ARBA" id="ARBA00022496"/>
    </source>
</evidence>
<keyword evidence="7" id="KW-0410">Iron transport</keyword>
<dbReference type="InterPro" id="IPR010920">
    <property type="entry name" value="LSM_dom_sf"/>
</dbReference>
<evidence type="ECO:0000256" key="10">
    <source>
        <dbReference type="ARBA" id="ARBA00022692"/>
    </source>
</evidence>
<evidence type="ECO:0000256" key="3">
    <source>
        <dbReference type="ARBA" id="ARBA00004514"/>
    </source>
</evidence>
<keyword evidence="7" id="KW-0408">Iron</keyword>
<dbReference type="Gene3D" id="2.30.30.100">
    <property type="match status" value="1"/>
</dbReference>
<dbReference type="Proteomes" id="UP000467840">
    <property type="component" value="Chromosome 15"/>
</dbReference>
<protein>
    <recommendedName>
        <fullName evidence="16">snRNP core protein D2</fullName>
    </recommendedName>
</protein>
<keyword evidence="11 18" id="KW-1133">Transmembrane helix</keyword>
<dbReference type="GO" id="GO:0030532">
    <property type="term" value="C:small nuclear ribonucleoprotein complex"/>
    <property type="evidence" value="ECO:0007669"/>
    <property type="project" value="InterPro"/>
</dbReference>
<evidence type="ECO:0000256" key="2">
    <source>
        <dbReference type="ARBA" id="ARBA00004128"/>
    </source>
</evidence>
<proteinExistence type="inferred from homology"/>
<evidence type="ECO:0000256" key="8">
    <source>
        <dbReference type="ARBA" id="ARBA00022554"/>
    </source>
</evidence>
<dbReference type="GO" id="GO:0008380">
    <property type="term" value="P:RNA splicing"/>
    <property type="evidence" value="ECO:0007669"/>
    <property type="project" value="UniProtKB-KW"/>
</dbReference>
<dbReference type="GO" id="GO:0005829">
    <property type="term" value="C:cytosol"/>
    <property type="evidence" value="ECO:0007669"/>
    <property type="project" value="UniProtKB-SubCell"/>
</dbReference>
<evidence type="ECO:0000256" key="14">
    <source>
        <dbReference type="ARBA" id="ARBA00023242"/>
    </source>
</evidence>
<dbReference type="GO" id="GO:0005774">
    <property type="term" value="C:vacuolar membrane"/>
    <property type="evidence" value="ECO:0007669"/>
    <property type="project" value="UniProtKB-SubCell"/>
</dbReference>
<accession>A0A6A6MWA6</accession>
<dbReference type="InterPro" id="IPR047575">
    <property type="entry name" value="Sm"/>
</dbReference>
<dbReference type="SMART" id="SM00651">
    <property type="entry name" value="Sm"/>
    <property type="match status" value="1"/>
</dbReference>
<organism evidence="20 21">
    <name type="scientific">Hevea brasiliensis</name>
    <name type="common">Para rubber tree</name>
    <name type="synonym">Siphonia brasiliensis</name>
    <dbReference type="NCBI Taxonomy" id="3981"/>
    <lineage>
        <taxon>Eukaryota</taxon>
        <taxon>Viridiplantae</taxon>
        <taxon>Streptophyta</taxon>
        <taxon>Embryophyta</taxon>
        <taxon>Tracheophyta</taxon>
        <taxon>Spermatophyta</taxon>
        <taxon>Magnoliopsida</taxon>
        <taxon>eudicotyledons</taxon>
        <taxon>Gunneridae</taxon>
        <taxon>Pentapetalae</taxon>
        <taxon>rosids</taxon>
        <taxon>fabids</taxon>
        <taxon>Malpighiales</taxon>
        <taxon>Euphorbiaceae</taxon>
        <taxon>Crotonoideae</taxon>
        <taxon>Micrandreae</taxon>
        <taxon>Hevea</taxon>
    </lineage>
</organism>
<dbReference type="GO" id="GO:0006826">
    <property type="term" value="P:iron ion transport"/>
    <property type="evidence" value="ECO:0007669"/>
    <property type="project" value="UniProtKB-KW"/>
</dbReference>
<feature type="transmembrane region" description="Helical" evidence="18">
    <location>
        <begin position="298"/>
        <end position="319"/>
    </location>
</feature>
<evidence type="ECO:0000256" key="15">
    <source>
        <dbReference type="ARBA" id="ARBA00023274"/>
    </source>
</evidence>
<evidence type="ECO:0000256" key="16">
    <source>
        <dbReference type="ARBA" id="ARBA00033125"/>
    </source>
</evidence>
<keyword evidence="6" id="KW-0963">Cytoplasm</keyword>
<sequence length="379" mass="42272">MEEEVSKNEEEEFNTGPLSVLMMSVKNNTQVLINCRNNKKLLGRVRAFDRHCNMVLENVREMWTEVPKTGKGKKKAMPVNKDRFISKMFLRGDSLKSICKQYLPYITRVPSTESEPPRYNPQEENKITPLFTNRRTTHHYNSAERSWLASNKKLRPREAEPAQPAQERHFTAGEIVRDIIIGVSDGLTVPFALAAGLSGPMPLLPLSSPLASPKSPPVLSPWDLEEVQGIIMCLRKRIVWRAEAAEVAEILAEYGIEPHEYGPVVNALRKKPQAWLDFMMKFELGLEKPDPRRALQSALTIAVAYILGGLVPLIPYMFIPRAQDAMVASVILTLIALLIFGYGKGYFTGNKPFRSALQTALIGAIASAAAFGMAKAVQA</sequence>
<dbReference type="Pfam" id="PF01423">
    <property type="entry name" value="LSM"/>
    <property type="match status" value="1"/>
</dbReference>
<dbReference type="InterPro" id="IPR001163">
    <property type="entry name" value="Sm_dom_euk/arc"/>
</dbReference>
<dbReference type="EMBL" id="JAAGAX010000005">
    <property type="protein sequence ID" value="KAF2316688.1"/>
    <property type="molecule type" value="Genomic_DNA"/>
</dbReference>
<dbReference type="CDD" id="cd01720">
    <property type="entry name" value="Sm_D2"/>
    <property type="match status" value="1"/>
</dbReference>
<dbReference type="GO" id="GO:0006397">
    <property type="term" value="P:mRNA processing"/>
    <property type="evidence" value="ECO:0007669"/>
    <property type="project" value="UniProtKB-KW"/>
</dbReference>
<dbReference type="GO" id="GO:0003723">
    <property type="term" value="F:RNA binding"/>
    <property type="evidence" value="ECO:0007669"/>
    <property type="project" value="InterPro"/>
</dbReference>
<dbReference type="InterPro" id="IPR008217">
    <property type="entry name" value="Ccc1_fam"/>
</dbReference>
<dbReference type="AlphaFoldDB" id="A0A6A6MWA6"/>
<keyword evidence="13" id="KW-0508">mRNA splicing</keyword>
<evidence type="ECO:0000256" key="4">
    <source>
        <dbReference type="ARBA" id="ARBA00007049"/>
    </source>
</evidence>
<keyword evidence="7" id="KW-0406">Ion transport</keyword>
<keyword evidence="21" id="KW-1185">Reference proteome</keyword>
<feature type="domain" description="Sm" evidence="19">
    <location>
        <begin position="18"/>
        <end position="104"/>
    </location>
</feature>
<dbReference type="SUPFAM" id="SSF50182">
    <property type="entry name" value="Sm-like ribonucleoproteins"/>
    <property type="match status" value="1"/>
</dbReference>
<dbReference type="InterPro" id="IPR027248">
    <property type="entry name" value="Sm_D2"/>
</dbReference>
<dbReference type="FunFam" id="2.30.30.100:FF:000020">
    <property type="entry name" value="Small nuclear ribonucleoprotein Sm D2"/>
    <property type="match status" value="1"/>
</dbReference>
<keyword evidence="15" id="KW-0687">Ribonucleoprotein</keyword>
<gene>
    <name evidence="20" type="ORF">GH714_042029</name>
</gene>
<feature type="transmembrane region" description="Helical" evidence="18">
    <location>
        <begin position="325"/>
        <end position="343"/>
    </location>
</feature>
<evidence type="ECO:0000256" key="17">
    <source>
        <dbReference type="ARBA" id="ARBA00044464"/>
    </source>
</evidence>
<evidence type="ECO:0000256" key="5">
    <source>
        <dbReference type="ARBA" id="ARBA00008146"/>
    </source>
</evidence>
<dbReference type="Pfam" id="PF01988">
    <property type="entry name" value="VIT1"/>
    <property type="match status" value="1"/>
</dbReference>
<comment type="similarity">
    <text evidence="5">Belongs to the snRNP core protein family.</text>
</comment>
<comment type="caution">
    <text evidence="20">The sequence shown here is derived from an EMBL/GenBank/DDBJ whole genome shotgun (WGS) entry which is preliminary data.</text>
</comment>
<evidence type="ECO:0000256" key="9">
    <source>
        <dbReference type="ARBA" id="ARBA00022664"/>
    </source>
</evidence>
<comment type="subcellular location">
    <subcellularLocation>
        <location evidence="3">Cytoplasm</location>
        <location evidence="3">Cytosol</location>
    </subcellularLocation>
    <subcellularLocation>
        <location evidence="1">Nucleus</location>
    </subcellularLocation>
    <subcellularLocation>
        <location evidence="2">Vacuole membrane</location>
        <topology evidence="2">Multi-pass membrane protein</topology>
    </subcellularLocation>
</comment>